<feature type="domain" description="Signal recognition particle SRP72 subunit RNA-binding" evidence="11">
    <location>
        <begin position="534"/>
        <end position="573"/>
    </location>
</feature>
<dbReference type="AlphaFoldDB" id="A0A3N4IB19"/>
<evidence type="ECO:0000256" key="8">
    <source>
        <dbReference type="ARBA" id="ARBA00023274"/>
    </source>
</evidence>
<dbReference type="Gene3D" id="1.25.40.10">
    <property type="entry name" value="Tetratricopeptide repeat domain"/>
    <property type="match status" value="2"/>
</dbReference>
<keyword evidence="7 9" id="KW-0733">Signal recognition particle</keyword>
<comment type="similarity">
    <text evidence="3 9">Belongs to the SRP72 family.</text>
</comment>
<feature type="compositionally biased region" description="Basic residues" evidence="10">
    <location>
        <begin position="621"/>
        <end position="631"/>
    </location>
</feature>
<dbReference type="InterPro" id="IPR026270">
    <property type="entry name" value="SRP72"/>
</dbReference>
<dbReference type="InterPro" id="IPR011990">
    <property type="entry name" value="TPR-like_helical_dom_sf"/>
</dbReference>
<accession>A0A3N4IB19</accession>
<dbReference type="GO" id="GO:0006614">
    <property type="term" value="P:SRP-dependent cotranslational protein targeting to membrane"/>
    <property type="evidence" value="ECO:0007669"/>
    <property type="project" value="UniProtKB-UniRule"/>
</dbReference>
<evidence type="ECO:0000256" key="9">
    <source>
        <dbReference type="PIRNR" id="PIRNR038922"/>
    </source>
</evidence>
<comment type="function">
    <text evidence="9">Component of the signal recognition particle (SRP) complex, a ribonucleoprotein complex that mediates the cotranslational targeting of secretory and membrane proteins to the endoplasmic reticulum (ER).</text>
</comment>
<keyword evidence="13" id="KW-1185">Reference proteome</keyword>
<comment type="subcellular location">
    <subcellularLocation>
        <location evidence="2 9">Cytoplasm</location>
    </subcellularLocation>
    <subcellularLocation>
        <location evidence="1">Endoplasmic reticulum</location>
    </subcellularLocation>
</comment>
<dbReference type="OrthoDB" id="5421607at2759"/>
<evidence type="ECO:0000256" key="6">
    <source>
        <dbReference type="ARBA" id="ARBA00022824"/>
    </source>
</evidence>
<dbReference type="PANTHER" id="PTHR14094">
    <property type="entry name" value="SIGNAL RECOGNITION PARTICLE 72"/>
    <property type="match status" value="1"/>
</dbReference>
<keyword evidence="6" id="KW-0256">Endoplasmic reticulum</keyword>
<keyword evidence="5 9" id="KW-0963">Cytoplasm</keyword>
<dbReference type="STRING" id="1160509.A0A3N4IB19"/>
<keyword evidence="8 9" id="KW-0687">Ribonucleoprotein</keyword>
<evidence type="ECO:0000256" key="2">
    <source>
        <dbReference type="ARBA" id="ARBA00004496"/>
    </source>
</evidence>
<dbReference type="Pfam" id="PF08492">
    <property type="entry name" value="SRP72"/>
    <property type="match status" value="1"/>
</dbReference>
<feature type="compositionally biased region" description="Basic and acidic residues" evidence="10">
    <location>
        <begin position="602"/>
        <end position="612"/>
    </location>
</feature>
<dbReference type="Pfam" id="PF17004">
    <property type="entry name" value="SRP_TPR_like"/>
    <property type="match status" value="1"/>
</dbReference>
<dbReference type="GO" id="GO:0005783">
    <property type="term" value="C:endoplasmic reticulum"/>
    <property type="evidence" value="ECO:0007669"/>
    <property type="project" value="UniProtKB-SubCell"/>
</dbReference>
<evidence type="ECO:0000256" key="10">
    <source>
        <dbReference type="SAM" id="MobiDB-lite"/>
    </source>
</evidence>
<evidence type="ECO:0000313" key="12">
    <source>
        <dbReference type="EMBL" id="RPA78944.1"/>
    </source>
</evidence>
<dbReference type="EMBL" id="ML119705">
    <property type="protein sequence ID" value="RPA78944.1"/>
    <property type="molecule type" value="Genomic_DNA"/>
</dbReference>
<dbReference type="Proteomes" id="UP000275078">
    <property type="component" value="Unassembled WGS sequence"/>
</dbReference>
<sequence>MTTPASLASLLKNLSISNAEPDHEQILKHADEVLKKDKTNELAQRTKVVALLQLDRFEDAVKFLDSNDVPNALLEKAYALYKVGRTDEVSTLAEQQVASSFVQRGLKHVEAQAAYRREDFERANLIYKQLPSDPQAETEAFDLSVNQTATDAQLTLSGRSASASKTKATNEDMTSFESAYNAAMIHIGRGEYKEALILLKRSEDLCRSLEDYGPEELKAELAPIIAQRVCVHIKLGQLDKAEEVAKELDINSITDASIKVIAVNNNLLATSDFNKHAALKAFSAAITEAAFTPANKPFEFQNKLLEVNEAVYDLKVGKFGAVKHKAASHPGDAQWEALKAIAGGENHSGKELLRKLEPTLEKDKSNTGLALTVAQLRASAGNLTGAIQVLEALLEEKKFIEPGVVGLLVHLYQTQGRKKGVADLLARASEFPSGSTGPGPSVLQAAAIAKLVSTDVSDLESAGSLFESLLATDPTNHVAAAGIVASYASIKPELAAPHIDRLPSVKSLIEGIDADALEEAGVASLVDKKKSRVRHTIIKPARKRRRLPKNFDPTKKIDEERWWPMNKRSYFKPAKKKGKKAIGAGGHQGGMVNDSLQVGTVDGEKIVPEKKASQVISAPKKSNKKKKGNKW</sequence>
<feature type="region of interest" description="Disordered" evidence="10">
    <location>
        <begin position="574"/>
        <end position="631"/>
    </location>
</feature>
<dbReference type="PANTHER" id="PTHR14094:SF9">
    <property type="entry name" value="SIGNAL RECOGNITION PARTICLE SUBUNIT SRP72"/>
    <property type="match status" value="1"/>
</dbReference>
<evidence type="ECO:0000256" key="5">
    <source>
        <dbReference type="ARBA" id="ARBA00022490"/>
    </source>
</evidence>
<dbReference type="PIRSF" id="PIRSF038922">
    <property type="entry name" value="SRP72"/>
    <property type="match status" value="1"/>
</dbReference>
<protein>
    <recommendedName>
        <fullName evidence="4 9">Signal recognition particle subunit SRP72</fullName>
    </recommendedName>
</protein>
<evidence type="ECO:0000256" key="1">
    <source>
        <dbReference type="ARBA" id="ARBA00004240"/>
    </source>
</evidence>
<dbReference type="GO" id="GO:0008312">
    <property type="term" value="F:7S RNA binding"/>
    <property type="evidence" value="ECO:0007669"/>
    <property type="project" value="InterPro"/>
</dbReference>
<evidence type="ECO:0000313" key="13">
    <source>
        <dbReference type="Proteomes" id="UP000275078"/>
    </source>
</evidence>
<organism evidence="12 13">
    <name type="scientific">Ascobolus immersus RN42</name>
    <dbReference type="NCBI Taxonomy" id="1160509"/>
    <lineage>
        <taxon>Eukaryota</taxon>
        <taxon>Fungi</taxon>
        <taxon>Dikarya</taxon>
        <taxon>Ascomycota</taxon>
        <taxon>Pezizomycotina</taxon>
        <taxon>Pezizomycetes</taxon>
        <taxon>Pezizales</taxon>
        <taxon>Ascobolaceae</taxon>
        <taxon>Ascobolus</taxon>
    </lineage>
</organism>
<proteinExistence type="inferred from homology"/>
<dbReference type="InterPro" id="IPR031545">
    <property type="entry name" value="SRP72_TPR-like"/>
</dbReference>
<dbReference type="SUPFAM" id="SSF48452">
    <property type="entry name" value="TPR-like"/>
    <property type="match status" value="2"/>
</dbReference>
<reference evidence="12 13" key="1">
    <citation type="journal article" date="2018" name="Nat. Ecol. Evol.">
        <title>Pezizomycetes genomes reveal the molecular basis of ectomycorrhizal truffle lifestyle.</title>
        <authorList>
            <person name="Murat C."/>
            <person name="Payen T."/>
            <person name="Noel B."/>
            <person name="Kuo A."/>
            <person name="Morin E."/>
            <person name="Chen J."/>
            <person name="Kohler A."/>
            <person name="Krizsan K."/>
            <person name="Balestrini R."/>
            <person name="Da Silva C."/>
            <person name="Montanini B."/>
            <person name="Hainaut M."/>
            <person name="Levati E."/>
            <person name="Barry K.W."/>
            <person name="Belfiori B."/>
            <person name="Cichocki N."/>
            <person name="Clum A."/>
            <person name="Dockter R.B."/>
            <person name="Fauchery L."/>
            <person name="Guy J."/>
            <person name="Iotti M."/>
            <person name="Le Tacon F."/>
            <person name="Lindquist E.A."/>
            <person name="Lipzen A."/>
            <person name="Malagnac F."/>
            <person name="Mello A."/>
            <person name="Molinier V."/>
            <person name="Miyauchi S."/>
            <person name="Poulain J."/>
            <person name="Riccioni C."/>
            <person name="Rubini A."/>
            <person name="Sitrit Y."/>
            <person name="Splivallo R."/>
            <person name="Traeger S."/>
            <person name="Wang M."/>
            <person name="Zifcakova L."/>
            <person name="Wipf D."/>
            <person name="Zambonelli A."/>
            <person name="Paolocci F."/>
            <person name="Nowrousian M."/>
            <person name="Ottonello S."/>
            <person name="Baldrian P."/>
            <person name="Spatafora J.W."/>
            <person name="Henrissat B."/>
            <person name="Nagy L.G."/>
            <person name="Aury J.M."/>
            <person name="Wincker P."/>
            <person name="Grigoriev I.V."/>
            <person name="Bonfante P."/>
            <person name="Martin F.M."/>
        </authorList>
    </citation>
    <scope>NUCLEOTIDE SEQUENCE [LARGE SCALE GENOMIC DNA]</scope>
    <source>
        <strain evidence="12 13">RN42</strain>
    </source>
</reference>
<dbReference type="GO" id="GO:0043022">
    <property type="term" value="F:ribosome binding"/>
    <property type="evidence" value="ECO:0007669"/>
    <property type="project" value="TreeGrafter"/>
</dbReference>
<gene>
    <name evidence="12" type="ORF">BJ508DRAFT_416289</name>
</gene>
<name>A0A3N4IB19_ASCIM</name>
<evidence type="ECO:0000256" key="7">
    <source>
        <dbReference type="ARBA" id="ARBA00023135"/>
    </source>
</evidence>
<dbReference type="InterPro" id="IPR013699">
    <property type="entry name" value="Signal_recog_part_SRP72_RNA-bd"/>
</dbReference>
<evidence type="ECO:0000259" key="11">
    <source>
        <dbReference type="Pfam" id="PF08492"/>
    </source>
</evidence>
<evidence type="ECO:0000256" key="3">
    <source>
        <dbReference type="ARBA" id="ARBA00007676"/>
    </source>
</evidence>
<evidence type="ECO:0000256" key="4">
    <source>
        <dbReference type="ARBA" id="ARBA00018350"/>
    </source>
</evidence>
<dbReference type="GO" id="GO:0005786">
    <property type="term" value="C:signal recognition particle, endoplasmic reticulum targeting"/>
    <property type="evidence" value="ECO:0007669"/>
    <property type="project" value="UniProtKB-UniRule"/>
</dbReference>